<organism evidence="7 9">
    <name type="scientific">Neospora caninum (strain Liverpool)</name>
    <dbReference type="NCBI Taxonomy" id="572307"/>
    <lineage>
        <taxon>Eukaryota</taxon>
        <taxon>Sar</taxon>
        <taxon>Alveolata</taxon>
        <taxon>Apicomplexa</taxon>
        <taxon>Conoidasida</taxon>
        <taxon>Coccidia</taxon>
        <taxon>Eucoccidiorida</taxon>
        <taxon>Eimeriorina</taxon>
        <taxon>Sarcocystidae</taxon>
        <taxon>Neospora</taxon>
    </lineage>
</organism>
<evidence type="ECO:0000256" key="2">
    <source>
        <dbReference type="ARBA" id="ARBA00007459"/>
    </source>
</evidence>
<accession>F0VHU0</accession>
<feature type="region of interest" description="Disordered" evidence="5">
    <location>
        <begin position="136"/>
        <end position="181"/>
    </location>
</feature>
<dbReference type="EMBL" id="LN714483">
    <property type="protein sequence ID" value="CEL67287.1"/>
    <property type="molecule type" value="Genomic_DNA"/>
</dbReference>
<evidence type="ECO:0000256" key="5">
    <source>
        <dbReference type="SAM" id="MobiDB-lite"/>
    </source>
</evidence>
<dbReference type="Proteomes" id="UP000007494">
    <property type="component" value="Chromosome VIII"/>
</dbReference>
<name>F0VHU0_NEOCL</name>
<evidence type="ECO:0000313" key="8">
    <source>
        <dbReference type="EMBL" id="CEL67287.1"/>
    </source>
</evidence>
<reference evidence="8" key="4">
    <citation type="journal article" date="2015" name="PLoS ONE">
        <title>Comprehensive Evaluation of Toxoplasma gondii VEG and Neospora caninum LIV Genomes with Tachyzoite Stage Transcriptome and Proteome Defines Novel Transcript Features.</title>
        <authorList>
            <person name="Ramaprasad A."/>
            <person name="Mourier T."/>
            <person name="Naeem R."/>
            <person name="Malas T.B."/>
            <person name="Moussa E."/>
            <person name="Panigrahi A."/>
            <person name="Vermont S.J."/>
            <person name="Otto T.D."/>
            <person name="Wastling J."/>
            <person name="Pain A."/>
        </authorList>
    </citation>
    <scope>NUCLEOTIDE SEQUENCE</scope>
    <source>
        <strain evidence="8">Liverpool</strain>
    </source>
</reference>
<evidence type="ECO:0000259" key="6">
    <source>
        <dbReference type="Pfam" id="PF05182"/>
    </source>
</evidence>
<sequence length="278" mass="29776">MSGGNYQGSYETQAGTRHAEEEDSVQVLLCGTSNEGTITDFAREQNRFGGGASYPFSPHAAVEAAPATDADYLFEQAEGGEANFPSQLDATAQRPATEGAGVGENIEGLLECSEDPAGGTATSLLSSLSGQSKLASSQSLLRSPSERLDASLPRPEGAEAAARAPSSLPARGVPTSSVPDVDAATAEGKVVMEWEVSRDRKWLYARDKSQWFNYGFDETTFREWIQKLRDERVARLAHRSVLVAGDEPQSAQHFLPSGPQVFGVHAPYNAQDPNSCHR</sequence>
<evidence type="ECO:0000313" key="9">
    <source>
        <dbReference type="Proteomes" id="UP000007494"/>
    </source>
</evidence>
<evidence type="ECO:0000313" key="7">
    <source>
        <dbReference type="EMBL" id="CBZ53301.1"/>
    </source>
</evidence>
<evidence type="ECO:0000256" key="1">
    <source>
        <dbReference type="ARBA" id="ARBA00004123"/>
    </source>
</evidence>
<gene>
    <name evidence="8" type="ORF">BN1204_030880</name>
    <name evidence="7" type="ORF">NCLIV_030880</name>
</gene>
<feature type="domain" description="Pre-mRNA polyadenylation factor Fip1" evidence="6">
    <location>
        <begin position="206"/>
        <end position="230"/>
    </location>
</feature>
<dbReference type="InParanoid" id="F0VHU0"/>
<feature type="compositionally biased region" description="Low complexity" evidence="5">
    <location>
        <begin position="152"/>
        <end position="172"/>
    </location>
</feature>
<keyword evidence="3" id="KW-0507">mRNA processing</keyword>
<protein>
    <recommendedName>
        <fullName evidence="6">Pre-mRNA polyadenylation factor Fip1 domain-containing protein</fullName>
    </recommendedName>
</protein>
<evidence type="ECO:0000256" key="4">
    <source>
        <dbReference type="ARBA" id="ARBA00023242"/>
    </source>
</evidence>
<dbReference type="VEuPathDB" id="ToxoDB:NCLIV_030880"/>
<dbReference type="InterPro" id="IPR007854">
    <property type="entry name" value="Fip1_dom"/>
</dbReference>
<dbReference type="GO" id="GO:0006397">
    <property type="term" value="P:mRNA processing"/>
    <property type="evidence" value="ECO:0007669"/>
    <property type="project" value="UniProtKB-KW"/>
</dbReference>
<reference evidence="7" key="1">
    <citation type="submission" date="2011-02" db="EMBL/GenBank/DDBJ databases">
        <authorList>
            <person name="Aslett M."/>
        </authorList>
    </citation>
    <scope>NUCLEOTIDE SEQUENCE</scope>
    <source>
        <strain evidence="7">Liverpool</strain>
    </source>
</reference>
<keyword evidence="9" id="KW-1185">Reference proteome</keyword>
<dbReference type="OrthoDB" id="1917198at2759"/>
<dbReference type="EMBL" id="FR823390">
    <property type="protein sequence ID" value="CBZ53301.1"/>
    <property type="molecule type" value="Genomic_DNA"/>
</dbReference>
<reference evidence="7" key="2">
    <citation type="submission" date="2011-03" db="EMBL/GenBank/DDBJ databases">
        <title>Comparative genomics and transcriptomics of Neospora caninum and Toxoplasma gondii.</title>
        <authorList>
            <person name="Reid A.J."/>
            <person name="Sohal A."/>
            <person name="Harris D."/>
            <person name="Quail M."/>
            <person name="Sanders M."/>
            <person name="Berriman M."/>
            <person name="Wastling J.M."/>
            <person name="Pain A."/>
        </authorList>
    </citation>
    <scope>NUCLEOTIDE SEQUENCE</scope>
    <source>
        <strain evidence="7">Liverpool</strain>
    </source>
</reference>
<keyword evidence="4" id="KW-0539">Nucleus</keyword>
<dbReference type="RefSeq" id="XP_003883333.1">
    <property type="nucleotide sequence ID" value="XM_003883284.1"/>
</dbReference>
<comment type="subcellular location">
    <subcellularLocation>
        <location evidence="1">Nucleus</location>
    </subcellularLocation>
</comment>
<dbReference type="GO" id="GO:0005634">
    <property type="term" value="C:nucleus"/>
    <property type="evidence" value="ECO:0007669"/>
    <property type="project" value="UniProtKB-SubCell"/>
</dbReference>
<dbReference type="AlphaFoldDB" id="F0VHU0"/>
<comment type="similarity">
    <text evidence="2">Belongs to the FIP1 family.</text>
</comment>
<evidence type="ECO:0000256" key="3">
    <source>
        <dbReference type="ARBA" id="ARBA00022664"/>
    </source>
</evidence>
<reference evidence="9" key="3">
    <citation type="journal article" date="2012" name="PLoS Pathog.">
        <title>Comparative genomics of the apicomplexan parasites Toxoplasma gondii and Neospora caninum: Coccidia differing in host range and transmission strategy.</title>
        <authorList>
            <person name="Reid A.J."/>
            <person name="Vermont S.J."/>
            <person name="Cotton J.A."/>
            <person name="Harris D."/>
            <person name="Hill-Cawthorne G.A."/>
            <person name="Konen-Waisman S."/>
            <person name="Latham S.M."/>
            <person name="Mourier T."/>
            <person name="Norton R."/>
            <person name="Quail M.A."/>
            <person name="Sanders M."/>
            <person name="Shanmugam D."/>
            <person name="Sohal A."/>
            <person name="Wasmuth J.D."/>
            <person name="Brunk B."/>
            <person name="Grigg M.E."/>
            <person name="Howard J.C."/>
            <person name="Parkinson J."/>
            <person name="Roos D.S."/>
            <person name="Trees A.J."/>
            <person name="Berriman M."/>
            <person name="Pain A."/>
            <person name="Wastling J.M."/>
        </authorList>
    </citation>
    <scope>NUCLEOTIDE SEQUENCE [LARGE SCALE GENOMIC DNA]</scope>
    <source>
        <strain evidence="9">Liverpool</strain>
    </source>
</reference>
<dbReference type="eggNOG" id="ENOG502SFGI">
    <property type="taxonomic scope" value="Eukaryota"/>
</dbReference>
<dbReference type="GeneID" id="13443739"/>
<proteinExistence type="inferred from homology"/>
<dbReference type="OMA" id="YARDKSQ"/>
<dbReference type="Pfam" id="PF05182">
    <property type="entry name" value="Fip1"/>
    <property type="match status" value="1"/>
</dbReference>
<feature type="region of interest" description="Disordered" evidence="5">
    <location>
        <begin position="1"/>
        <end position="21"/>
    </location>
</feature>